<name>A0A1J5QPG4_9ZZZZ</name>
<organism evidence="1">
    <name type="scientific">mine drainage metagenome</name>
    <dbReference type="NCBI Taxonomy" id="410659"/>
    <lineage>
        <taxon>unclassified sequences</taxon>
        <taxon>metagenomes</taxon>
        <taxon>ecological metagenomes</taxon>
    </lineage>
</organism>
<accession>A0A1J5QPG4</accession>
<protein>
    <submittedName>
        <fullName evidence="1">Uncharacterized protein</fullName>
    </submittedName>
</protein>
<reference evidence="1" key="1">
    <citation type="submission" date="2016-10" db="EMBL/GenBank/DDBJ databases">
        <title>Sequence of Gallionella enrichment culture.</title>
        <authorList>
            <person name="Poehlein A."/>
            <person name="Muehling M."/>
            <person name="Daniel R."/>
        </authorList>
    </citation>
    <scope>NUCLEOTIDE SEQUENCE</scope>
</reference>
<comment type="caution">
    <text evidence="1">The sequence shown here is derived from an EMBL/GenBank/DDBJ whole genome shotgun (WGS) entry which is preliminary data.</text>
</comment>
<evidence type="ECO:0000313" key="1">
    <source>
        <dbReference type="EMBL" id="OIQ81783.1"/>
    </source>
</evidence>
<proteinExistence type="predicted"/>
<dbReference type="InterPro" id="IPR008949">
    <property type="entry name" value="Isoprenoid_synthase_dom_sf"/>
</dbReference>
<dbReference type="Gene3D" id="1.10.600.10">
    <property type="entry name" value="Farnesyl Diphosphate Synthase"/>
    <property type="match status" value="1"/>
</dbReference>
<dbReference type="SUPFAM" id="SSF48576">
    <property type="entry name" value="Terpenoid synthases"/>
    <property type="match status" value="1"/>
</dbReference>
<sequence length="96" mass="10481">MLTDLREGKATPLIAYARSTPDWQRIEPHIGDPTLDDARADVVRGLLAACGARDFIEDLADGYMTAALGVATDLDLPQEFVSWVGTMTDDFVRRAA</sequence>
<dbReference type="AlphaFoldDB" id="A0A1J5QPG4"/>
<gene>
    <name evidence="1" type="ORF">GALL_364330</name>
</gene>
<dbReference type="EMBL" id="MLJW01000881">
    <property type="protein sequence ID" value="OIQ81783.1"/>
    <property type="molecule type" value="Genomic_DNA"/>
</dbReference>